<feature type="repeat" description="TPR" evidence="7">
    <location>
        <begin position="280"/>
        <end position="313"/>
    </location>
</feature>
<dbReference type="GO" id="GO:0005737">
    <property type="term" value="C:cytoplasm"/>
    <property type="evidence" value="ECO:0007669"/>
    <property type="project" value="TreeGrafter"/>
</dbReference>
<dbReference type="SUPFAM" id="SSF50891">
    <property type="entry name" value="Cyclophilin-like"/>
    <property type="match status" value="1"/>
</dbReference>
<keyword evidence="6" id="KW-0413">Isomerase</keyword>
<keyword evidence="5" id="KW-0697">Rotamase</keyword>
<dbReference type="InterPro" id="IPR029000">
    <property type="entry name" value="Cyclophilin-like_dom_sf"/>
</dbReference>
<dbReference type="GO" id="GO:0016018">
    <property type="term" value="F:cyclosporin A binding"/>
    <property type="evidence" value="ECO:0007669"/>
    <property type="project" value="TreeGrafter"/>
</dbReference>
<keyword evidence="4 7" id="KW-0802">TPR repeat</keyword>
<evidence type="ECO:0000256" key="1">
    <source>
        <dbReference type="ARBA" id="ARBA00000971"/>
    </source>
</evidence>
<gene>
    <name evidence="9" type="ORF">PYW07_006729</name>
</gene>
<dbReference type="Pfam" id="PF13181">
    <property type="entry name" value="TPR_8"/>
    <property type="match status" value="2"/>
</dbReference>
<dbReference type="FunFam" id="2.40.100.10:FF:000025">
    <property type="entry name" value="Peptidyl-prolyl cis-trans isomerase CYP19-2"/>
    <property type="match status" value="1"/>
</dbReference>
<dbReference type="SUPFAM" id="SSF48452">
    <property type="entry name" value="TPR-like"/>
    <property type="match status" value="1"/>
</dbReference>
<evidence type="ECO:0000313" key="10">
    <source>
        <dbReference type="Proteomes" id="UP001231518"/>
    </source>
</evidence>
<name>A0AAD8DX12_MYTSE</name>
<keyword evidence="3" id="KW-0677">Repeat</keyword>
<dbReference type="Pfam" id="PF00160">
    <property type="entry name" value="Pro_isomerase"/>
    <property type="match status" value="1"/>
</dbReference>
<dbReference type="Gene3D" id="2.40.100.10">
    <property type="entry name" value="Cyclophilin-like"/>
    <property type="match status" value="1"/>
</dbReference>
<feature type="domain" description="PPIase cyclophilin-type" evidence="8">
    <location>
        <begin position="19"/>
        <end position="183"/>
    </location>
</feature>
<dbReference type="Proteomes" id="UP001231518">
    <property type="component" value="Chromosome 19"/>
</dbReference>
<dbReference type="InterPro" id="IPR019734">
    <property type="entry name" value="TPR_rpt"/>
</dbReference>
<dbReference type="PANTHER" id="PTHR11071:SF561">
    <property type="entry name" value="PEPTIDYL-PROLYL CIS-TRANS ISOMERASE D-RELATED"/>
    <property type="match status" value="1"/>
</dbReference>
<sequence>MLINNMNPVSLTQRNPLVYLDISIDGEQAGRIVIKLRSDVVPKTAENFRALCTGEKGVGGNGKPLHFKSTRFHKAVSQFMIQGGDIINGDGSGGESIYGPVFEDENFRLKHDPGVLSMANSGRPNTNGSQFCITTVPCTHLDGTNVVFGEVMAGIGIVKEIQKFGDGELCRPTVECVIEDCGEIITSDWDVCCRDGTADKLPEYPEDYRDENITVEQLISSIRDVKSVGNCYFGESKYKAAVRKYRKCLRYLDHAFFRIEEVKDVDTKEQIQEIRTTYVSQCYLNMAACYMKLEDYRSTVQYSTAVLEIDPRNEKALYRRGQANYALKNYDDALMDLKQADKVSPNNKAVLKLLDEVRLTNKSYNDIQKQRLSKFFREQKENEAFIEITCEIANEIAAHEIAADKIANH</sequence>
<dbReference type="PRINTS" id="PR00153">
    <property type="entry name" value="CSAPPISMRASE"/>
</dbReference>
<evidence type="ECO:0000256" key="4">
    <source>
        <dbReference type="ARBA" id="ARBA00022803"/>
    </source>
</evidence>
<comment type="catalytic activity">
    <reaction evidence="1">
        <text>[protein]-peptidylproline (omega=180) = [protein]-peptidylproline (omega=0)</text>
        <dbReference type="Rhea" id="RHEA:16237"/>
        <dbReference type="Rhea" id="RHEA-COMP:10747"/>
        <dbReference type="Rhea" id="RHEA-COMP:10748"/>
        <dbReference type="ChEBI" id="CHEBI:83833"/>
        <dbReference type="ChEBI" id="CHEBI:83834"/>
        <dbReference type="EC" id="5.2.1.8"/>
    </reaction>
</comment>
<evidence type="ECO:0000256" key="2">
    <source>
        <dbReference type="ARBA" id="ARBA00013194"/>
    </source>
</evidence>
<dbReference type="GO" id="GO:0003755">
    <property type="term" value="F:peptidyl-prolyl cis-trans isomerase activity"/>
    <property type="evidence" value="ECO:0007669"/>
    <property type="project" value="UniProtKB-KW"/>
</dbReference>
<dbReference type="PROSITE" id="PS50005">
    <property type="entry name" value="TPR"/>
    <property type="match status" value="2"/>
</dbReference>
<evidence type="ECO:0000259" key="8">
    <source>
        <dbReference type="PROSITE" id="PS50072"/>
    </source>
</evidence>
<dbReference type="Gene3D" id="1.25.40.10">
    <property type="entry name" value="Tetratricopeptide repeat domain"/>
    <property type="match status" value="1"/>
</dbReference>
<proteinExistence type="predicted"/>
<accession>A0AAD8DX12</accession>
<dbReference type="AlphaFoldDB" id="A0AAD8DX12"/>
<organism evidence="9 10">
    <name type="scientific">Mythimna separata</name>
    <name type="common">Oriental armyworm</name>
    <name type="synonym">Pseudaletia separata</name>
    <dbReference type="NCBI Taxonomy" id="271217"/>
    <lineage>
        <taxon>Eukaryota</taxon>
        <taxon>Metazoa</taxon>
        <taxon>Ecdysozoa</taxon>
        <taxon>Arthropoda</taxon>
        <taxon>Hexapoda</taxon>
        <taxon>Insecta</taxon>
        <taxon>Pterygota</taxon>
        <taxon>Neoptera</taxon>
        <taxon>Endopterygota</taxon>
        <taxon>Lepidoptera</taxon>
        <taxon>Glossata</taxon>
        <taxon>Ditrysia</taxon>
        <taxon>Noctuoidea</taxon>
        <taxon>Noctuidae</taxon>
        <taxon>Noctuinae</taxon>
        <taxon>Hadenini</taxon>
        <taxon>Mythimna</taxon>
    </lineage>
</organism>
<dbReference type="EC" id="5.2.1.8" evidence="2"/>
<keyword evidence="10" id="KW-1185">Reference proteome</keyword>
<protein>
    <recommendedName>
        <fullName evidence="2">peptidylprolyl isomerase</fullName>
        <ecNumber evidence="2">5.2.1.8</ecNumber>
    </recommendedName>
</protein>
<dbReference type="InterPro" id="IPR011990">
    <property type="entry name" value="TPR-like_helical_dom_sf"/>
</dbReference>
<dbReference type="InterPro" id="IPR002130">
    <property type="entry name" value="Cyclophilin-type_PPIase_dom"/>
</dbReference>
<evidence type="ECO:0000256" key="5">
    <source>
        <dbReference type="ARBA" id="ARBA00023110"/>
    </source>
</evidence>
<dbReference type="GO" id="GO:0006457">
    <property type="term" value="P:protein folding"/>
    <property type="evidence" value="ECO:0007669"/>
    <property type="project" value="TreeGrafter"/>
</dbReference>
<dbReference type="PROSITE" id="PS50072">
    <property type="entry name" value="CSA_PPIASE_2"/>
    <property type="match status" value="1"/>
</dbReference>
<reference evidence="9" key="1">
    <citation type="submission" date="2023-03" db="EMBL/GenBank/DDBJ databases">
        <title>Chromosome-level genomes of two armyworms, Mythimna separata and Mythimna loreyi, provide insights into the biosynthesis and reception of sex pheromones.</title>
        <authorList>
            <person name="Zhao H."/>
        </authorList>
    </citation>
    <scope>NUCLEOTIDE SEQUENCE</scope>
    <source>
        <strain evidence="9">BeijingLab</strain>
        <tissue evidence="9">Pupa</tissue>
    </source>
</reference>
<evidence type="ECO:0000256" key="7">
    <source>
        <dbReference type="PROSITE-ProRule" id="PRU00339"/>
    </source>
</evidence>
<dbReference type="PANTHER" id="PTHR11071">
    <property type="entry name" value="PEPTIDYL-PROLYL CIS-TRANS ISOMERASE"/>
    <property type="match status" value="1"/>
</dbReference>
<dbReference type="FunFam" id="1.25.40.10:FF:000029">
    <property type="entry name" value="peptidyl-prolyl cis-trans isomerase D"/>
    <property type="match status" value="1"/>
</dbReference>
<feature type="repeat" description="TPR" evidence="7">
    <location>
        <begin position="314"/>
        <end position="347"/>
    </location>
</feature>
<dbReference type="SMART" id="SM00028">
    <property type="entry name" value="TPR"/>
    <property type="match status" value="3"/>
</dbReference>
<evidence type="ECO:0000313" key="9">
    <source>
        <dbReference type="EMBL" id="KAJ8729033.1"/>
    </source>
</evidence>
<evidence type="ECO:0000256" key="6">
    <source>
        <dbReference type="ARBA" id="ARBA00023235"/>
    </source>
</evidence>
<comment type="caution">
    <text evidence="9">The sequence shown here is derived from an EMBL/GenBank/DDBJ whole genome shotgun (WGS) entry which is preliminary data.</text>
</comment>
<dbReference type="EMBL" id="JARGEI010000007">
    <property type="protein sequence ID" value="KAJ8729033.1"/>
    <property type="molecule type" value="Genomic_DNA"/>
</dbReference>
<evidence type="ECO:0000256" key="3">
    <source>
        <dbReference type="ARBA" id="ARBA00022737"/>
    </source>
</evidence>